<dbReference type="InterPro" id="IPR036866">
    <property type="entry name" value="RibonucZ/Hydroxyglut_hydro"/>
</dbReference>
<dbReference type="NCBIfam" id="NF000405">
    <property type="entry name" value="HARLDQ_not_B3"/>
    <property type="match status" value="1"/>
</dbReference>
<reference evidence="3" key="2">
    <citation type="submission" date="2021-05" db="EMBL/GenBank/DDBJ databases">
        <title>Whole genome PacBio Sequel sequence of Salmonella enterica subsp. enterica.</title>
        <authorList>
            <person name="Hoffmann M."/>
            <person name="Balkey M."/>
            <person name="Luo Y."/>
        </authorList>
    </citation>
    <scope>NUCLEOTIDE SEQUENCE</scope>
    <source>
        <strain evidence="3">CFSAN029856</strain>
    </source>
</reference>
<evidence type="ECO:0000313" key="3">
    <source>
        <dbReference type="EMBL" id="QVS33074.1"/>
    </source>
</evidence>
<dbReference type="NCBIfam" id="NF012229">
    <property type="entry name" value="bla_class_B_core"/>
    <property type="match status" value="1"/>
</dbReference>
<feature type="domain" description="Metallo-beta-lactamase" evidence="2">
    <location>
        <begin position="61"/>
        <end position="246"/>
    </location>
</feature>
<protein>
    <submittedName>
        <fullName evidence="3">HARLDQ motif MBL-fold protein</fullName>
    </submittedName>
</protein>
<dbReference type="PANTHER" id="PTHR42773:SF1">
    <property type="entry name" value="METALLO-BETA-LACTAMASE FAMILY PROTEIN"/>
    <property type="match status" value="1"/>
</dbReference>
<keyword evidence="1" id="KW-0732">Signal</keyword>
<organism evidence="3">
    <name type="scientific">Salmonella enterica</name>
    <name type="common">Salmonella choleraesuis</name>
    <dbReference type="NCBI Taxonomy" id="28901"/>
    <lineage>
        <taxon>Bacteria</taxon>
        <taxon>Pseudomonadati</taxon>
        <taxon>Pseudomonadota</taxon>
        <taxon>Gammaproteobacteria</taxon>
        <taxon>Enterobacterales</taxon>
        <taxon>Enterobacteriaceae</taxon>
        <taxon>Salmonella</taxon>
    </lineage>
</organism>
<feature type="chain" id="PRO_5034567502" evidence="1">
    <location>
        <begin position="22"/>
        <end position="293"/>
    </location>
</feature>
<dbReference type="SUPFAM" id="SSF56281">
    <property type="entry name" value="Metallo-hydrolase/oxidoreductase"/>
    <property type="match status" value="1"/>
</dbReference>
<proteinExistence type="predicted"/>
<evidence type="ECO:0000256" key="1">
    <source>
        <dbReference type="SAM" id="SignalP"/>
    </source>
</evidence>
<dbReference type="NCBIfam" id="NF033105">
    <property type="entry name" value="bla_subclass_B3"/>
    <property type="match status" value="1"/>
</dbReference>
<evidence type="ECO:0000259" key="2">
    <source>
        <dbReference type="SMART" id="SM00849"/>
    </source>
</evidence>
<dbReference type="Pfam" id="PF00753">
    <property type="entry name" value="Lactamase_B"/>
    <property type="match status" value="1"/>
</dbReference>
<dbReference type="InterPro" id="IPR001279">
    <property type="entry name" value="Metallo-B-lactamas"/>
</dbReference>
<dbReference type="EMBL" id="CP074653">
    <property type="protein sequence ID" value="QVS33074.1"/>
    <property type="molecule type" value="Genomic_DNA"/>
</dbReference>
<gene>
    <name evidence="3" type="ORF">XR13_00515</name>
</gene>
<reference evidence="3" key="1">
    <citation type="submission" date="2018-07" db="EMBL/GenBank/DDBJ databases">
        <authorList>
            <consortium name="GenomeTrakr network: Whole genome sequencing for foodborne pathogen traceback"/>
        </authorList>
    </citation>
    <scope>NUCLEOTIDE SEQUENCE</scope>
    <source>
        <strain evidence="3">CFSAN029856</strain>
    </source>
</reference>
<name>A0A8E6R964_SALER</name>
<feature type="signal peptide" evidence="1">
    <location>
        <begin position="1"/>
        <end position="21"/>
    </location>
</feature>
<dbReference type="AlphaFoldDB" id="A0A8E6R964"/>
<dbReference type="PANTHER" id="PTHR42773">
    <property type="entry name" value="METALLO-BETA-LACTAMASE-RELATED"/>
    <property type="match status" value="1"/>
</dbReference>
<dbReference type="SMART" id="SM00849">
    <property type="entry name" value="Lactamase_B"/>
    <property type="match status" value="1"/>
</dbReference>
<dbReference type="Gene3D" id="3.60.15.10">
    <property type="entry name" value="Ribonuclease Z/Hydroxyacylglutathione hydrolase-like"/>
    <property type="match status" value="1"/>
</dbReference>
<sequence length="293" mass="32000">MNRYALFFVCIFSTSALPAMAALDPSQPLSPAPPLSLFKAWAKPMKPFQITEGVWYVGTENLSSILLTTPAGHILIDAGLDESAPQIKANIEAAGFRLTDIRYLLNSHARLDQAGGMARLKAWSGAQLVASQPNADQMARGGREDFALGDALPFPPVTTDKIIHNQESISLGGITVTALFTPGHLPGSTSWRVTLRNGKTLIYADSLATPDYLLINNKNYPDLVTDIQGSFKALAAQHVDIFIANKGGRFGLLEKRQQLRNGDTQAFFDSNGLQQYVERSRQRFITQLTAQQP</sequence>
<accession>A0A8E6R964</accession>